<name>A0A4V6IC40_9NOCA</name>
<gene>
    <name evidence="1" type="ORF">NCTC10797_01166</name>
</gene>
<evidence type="ECO:0000313" key="1">
    <source>
        <dbReference type="EMBL" id="VFA97403.1"/>
    </source>
</evidence>
<evidence type="ECO:0000313" key="2">
    <source>
        <dbReference type="Proteomes" id="UP000290439"/>
    </source>
</evidence>
<dbReference type="Proteomes" id="UP000290439">
    <property type="component" value="Chromosome"/>
</dbReference>
<organism evidence="1 2">
    <name type="scientific">Nocardia cyriacigeorgica</name>
    <dbReference type="NCBI Taxonomy" id="135487"/>
    <lineage>
        <taxon>Bacteria</taxon>
        <taxon>Bacillati</taxon>
        <taxon>Actinomycetota</taxon>
        <taxon>Actinomycetes</taxon>
        <taxon>Mycobacteriales</taxon>
        <taxon>Nocardiaceae</taxon>
        <taxon>Nocardia</taxon>
    </lineage>
</organism>
<protein>
    <recommendedName>
        <fullName evidence="3">DUF3108 domain-containing protein</fullName>
    </recommendedName>
</protein>
<accession>A0A4V6IC40</accession>
<reference evidence="1 2" key="1">
    <citation type="submission" date="2019-02" db="EMBL/GenBank/DDBJ databases">
        <authorList>
            <consortium name="Pathogen Informatics"/>
        </authorList>
    </citation>
    <scope>NUCLEOTIDE SEQUENCE [LARGE SCALE GENOMIC DNA]</scope>
    <source>
        <strain evidence="1 2">3012STDY6756504</strain>
    </source>
</reference>
<dbReference type="EMBL" id="LR215973">
    <property type="protein sequence ID" value="VFA97403.1"/>
    <property type="molecule type" value="Genomic_DNA"/>
</dbReference>
<sequence>MPTVFRDPWIPDGEKSVYSVRPADQPQGFEMTNLIVREPGGYLSTVEARIGGAGRGGTELAMTIEQRFKRAGERLRAEHYRAETRSGGVVVSREEATFLHTTHLQFGAGPAPFPLNIMPIAGGLTLLRGLEFTEGHVEQIDVWLAFSVHWPLIAKIEKRITVEVPAGTVPCWQVRLRPGFAQVNMLLDKVIGGILPPFIAHFEEAAPHRLVRMSFPTQLALSGQRALLELTA</sequence>
<dbReference type="AlphaFoldDB" id="A0A4V6IC40"/>
<proteinExistence type="predicted"/>
<evidence type="ECO:0008006" key="3">
    <source>
        <dbReference type="Google" id="ProtNLM"/>
    </source>
</evidence>
<dbReference type="RefSeq" id="WP_130916293.1">
    <property type="nucleotide sequence ID" value="NZ_JARWOB010000034.1"/>
</dbReference>